<evidence type="ECO:0000313" key="3">
    <source>
        <dbReference type="Proteomes" id="UP001595891"/>
    </source>
</evidence>
<keyword evidence="1" id="KW-0472">Membrane</keyword>
<accession>A0ABV9EHT0</accession>
<reference evidence="3" key="1">
    <citation type="journal article" date="2019" name="Int. J. Syst. Evol. Microbiol.">
        <title>The Global Catalogue of Microorganisms (GCM) 10K type strain sequencing project: providing services to taxonomists for standard genome sequencing and annotation.</title>
        <authorList>
            <consortium name="The Broad Institute Genomics Platform"/>
            <consortium name="The Broad Institute Genome Sequencing Center for Infectious Disease"/>
            <person name="Wu L."/>
            <person name="Ma J."/>
        </authorList>
    </citation>
    <scope>NUCLEOTIDE SEQUENCE [LARGE SCALE GENOMIC DNA]</scope>
    <source>
        <strain evidence="3">CCUG 49560</strain>
    </source>
</reference>
<comment type="caution">
    <text evidence="2">The sequence shown here is derived from an EMBL/GenBank/DDBJ whole genome shotgun (WGS) entry which is preliminary data.</text>
</comment>
<evidence type="ECO:0000256" key="1">
    <source>
        <dbReference type="SAM" id="Phobius"/>
    </source>
</evidence>
<keyword evidence="3" id="KW-1185">Reference proteome</keyword>
<organism evidence="2 3">
    <name type="scientific">Sphaerisporangium corydalis</name>
    <dbReference type="NCBI Taxonomy" id="1441875"/>
    <lineage>
        <taxon>Bacteria</taxon>
        <taxon>Bacillati</taxon>
        <taxon>Actinomycetota</taxon>
        <taxon>Actinomycetes</taxon>
        <taxon>Streptosporangiales</taxon>
        <taxon>Streptosporangiaceae</taxon>
        <taxon>Sphaerisporangium</taxon>
    </lineage>
</organism>
<evidence type="ECO:0000313" key="2">
    <source>
        <dbReference type="EMBL" id="MFC4588713.1"/>
    </source>
</evidence>
<sequence length="64" mass="6815">MRIAWRNPAENTPPPRRPTRIPQRWVVILGVAGAIGAALGVTGDTDVALTMALSVVALLHSVME</sequence>
<dbReference type="EMBL" id="JBHSFN010000013">
    <property type="protein sequence ID" value="MFC4588713.1"/>
    <property type="molecule type" value="Genomic_DNA"/>
</dbReference>
<dbReference type="RefSeq" id="WP_380707221.1">
    <property type="nucleotide sequence ID" value="NZ_JBHSFN010000013.1"/>
</dbReference>
<name>A0ABV9EHT0_9ACTN</name>
<protein>
    <submittedName>
        <fullName evidence="2">Uncharacterized protein</fullName>
    </submittedName>
</protein>
<proteinExistence type="predicted"/>
<dbReference type="Proteomes" id="UP001595891">
    <property type="component" value="Unassembled WGS sequence"/>
</dbReference>
<gene>
    <name evidence="2" type="ORF">ACFO8L_21675</name>
</gene>
<keyword evidence="1" id="KW-1133">Transmembrane helix</keyword>
<keyword evidence="1" id="KW-0812">Transmembrane</keyword>
<feature type="transmembrane region" description="Helical" evidence="1">
    <location>
        <begin position="21"/>
        <end position="41"/>
    </location>
</feature>